<dbReference type="EMBL" id="LXQA010263779">
    <property type="protein sequence ID" value="MCI39116.1"/>
    <property type="molecule type" value="Genomic_DNA"/>
</dbReference>
<sequence length="45" mass="5397">NEWIWNQKQMNPDQINHWAQARWSEWNAAQQRQVTADATEAMDVV</sequence>
<organism evidence="1 2">
    <name type="scientific">Trifolium medium</name>
    <dbReference type="NCBI Taxonomy" id="97028"/>
    <lineage>
        <taxon>Eukaryota</taxon>
        <taxon>Viridiplantae</taxon>
        <taxon>Streptophyta</taxon>
        <taxon>Embryophyta</taxon>
        <taxon>Tracheophyta</taxon>
        <taxon>Spermatophyta</taxon>
        <taxon>Magnoliopsida</taxon>
        <taxon>eudicotyledons</taxon>
        <taxon>Gunneridae</taxon>
        <taxon>Pentapetalae</taxon>
        <taxon>rosids</taxon>
        <taxon>fabids</taxon>
        <taxon>Fabales</taxon>
        <taxon>Fabaceae</taxon>
        <taxon>Papilionoideae</taxon>
        <taxon>50 kb inversion clade</taxon>
        <taxon>NPAAA clade</taxon>
        <taxon>Hologalegina</taxon>
        <taxon>IRL clade</taxon>
        <taxon>Trifolieae</taxon>
        <taxon>Trifolium</taxon>
    </lineage>
</organism>
<name>A0A392RU65_9FABA</name>
<dbReference type="AlphaFoldDB" id="A0A392RU65"/>
<accession>A0A392RU65</accession>
<dbReference type="Proteomes" id="UP000265520">
    <property type="component" value="Unassembled WGS sequence"/>
</dbReference>
<keyword evidence="2" id="KW-1185">Reference proteome</keyword>
<evidence type="ECO:0000313" key="1">
    <source>
        <dbReference type="EMBL" id="MCI39116.1"/>
    </source>
</evidence>
<feature type="non-terminal residue" evidence="1">
    <location>
        <position position="1"/>
    </location>
</feature>
<reference evidence="1 2" key="1">
    <citation type="journal article" date="2018" name="Front. Plant Sci.">
        <title>Red Clover (Trifolium pratense) and Zigzag Clover (T. medium) - A Picture of Genomic Similarities and Differences.</title>
        <authorList>
            <person name="Dluhosova J."/>
            <person name="Istvanek J."/>
            <person name="Nedelnik J."/>
            <person name="Repkova J."/>
        </authorList>
    </citation>
    <scope>NUCLEOTIDE SEQUENCE [LARGE SCALE GENOMIC DNA]</scope>
    <source>
        <strain evidence="2">cv. 10/8</strain>
        <tissue evidence="1">Leaf</tissue>
    </source>
</reference>
<protein>
    <submittedName>
        <fullName evidence="1">Uncharacterized protein</fullName>
    </submittedName>
</protein>
<proteinExistence type="predicted"/>
<evidence type="ECO:0000313" key="2">
    <source>
        <dbReference type="Proteomes" id="UP000265520"/>
    </source>
</evidence>
<comment type="caution">
    <text evidence="1">The sequence shown here is derived from an EMBL/GenBank/DDBJ whole genome shotgun (WGS) entry which is preliminary data.</text>
</comment>